<dbReference type="InterPro" id="IPR025311">
    <property type="entry name" value="DUF4166"/>
</dbReference>
<dbReference type="Pfam" id="PF13761">
    <property type="entry name" value="DUF4166"/>
    <property type="match status" value="1"/>
</dbReference>
<reference evidence="2" key="1">
    <citation type="submission" date="2018-06" db="EMBL/GenBank/DDBJ databases">
        <authorList>
            <person name="Zhirakovskaya E."/>
        </authorList>
    </citation>
    <scope>NUCLEOTIDE SEQUENCE</scope>
</reference>
<evidence type="ECO:0000259" key="1">
    <source>
        <dbReference type="Pfam" id="PF13761"/>
    </source>
</evidence>
<organism evidence="2">
    <name type="scientific">hydrothermal vent metagenome</name>
    <dbReference type="NCBI Taxonomy" id="652676"/>
    <lineage>
        <taxon>unclassified sequences</taxon>
        <taxon>metagenomes</taxon>
        <taxon>ecological metagenomes</taxon>
    </lineage>
</organism>
<sequence>MKKSIFNLVLADDWDDLGDIIKAHYFLKPYSNDYICVCGEMSEVYHSFIAKLIIPFGLIFGAIVPYKGNNIPVDVHYNTSTENSNIYWDRVFKFSQKKYFHFKSHMVHVENNNVIEFVRFGIGIKLKVTSEQGALIFRDSGYIWRISGIDIPLPLNMVLGHIYVEERPIDENTFSMKMTMRHSLFGDLFRYMGIFSLNKETAKGGEYEN</sequence>
<dbReference type="EMBL" id="UOFJ01000028">
    <property type="protein sequence ID" value="VAW61195.1"/>
    <property type="molecule type" value="Genomic_DNA"/>
</dbReference>
<feature type="domain" description="DUF4166" evidence="1">
    <location>
        <begin position="21"/>
        <end position="195"/>
    </location>
</feature>
<evidence type="ECO:0000313" key="2">
    <source>
        <dbReference type="EMBL" id="VAW61195.1"/>
    </source>
</evidence>
<proteinExistence type="predicted"/>
<accession>A0A3B0WYU0</accession>
<name>A0A3B0WYU0_9ZZZZ</name>
<gene>
    <name evidence="2" type="ORF">MNBD_GAMMA10-2141</name>
</gene>
<dbReference type="AlphaFoldDB" id="A0A3B0WYU0"/>
<protein>
    <recommendedName>
        <fullName evidence="1">DUF4166 domain-containing protein</fullName>
    </recommendedName>
</protein>